<keyword evidence="5 9" id="KW-0479">Metal-binding</keyword>
<evidence type="ECO:0000256" key="9">
    <source>
        <dbReference type="PIRSR" id="PIRSR602401-1"/>
    </source>
</evidence>
<evidence type="ECO:0000313" key="12">
    <source>
        <dbReference type="Proteomes" id="UP001221142"/>
    </source>
</evidence>
<dbReference type="PRINTS" id="PR00385">
    <property type="entry name" value="P450"/>
</dbReference>
<evidence type="ECO:0000256" key="5">
    <source>
        <dbReference type="ARBA" id="ARBA00022723"/>
    </source>
</evidence>
<dbReference type="PANTHER" id="PTHR46300:SF6">
    <property type="entry name" value="CYTOCHROME P450 2C30"/>
    <property type="match status" value="1"/>
</dbReference>
<dbReference type="SUPFAM" id="SSF48264">
    <property type="entry name" value="Cytochrome P450"/>
    <property type="match status" value="1"/>
</dbReference>
<dbReference type="PANTHER" id="PTHR46300">
    <property type="entry name" value="P450, PUTATIVE (EUROFUNG)-RELATED-RELATED"/>
    <property type="match status" value="1"/>
</dbReference>
<dbReference type="InterPro" id="IPR036396">
    <property type="entry name" value="Cyt_P450_sf"/>
</dbReference>
<dbReference type="InterPro" id="IPR017972">
    <property type="entry name" value="Cyt_P450_CS"/>
</dbReference>
<keyword evidence="7 9" id="KW-0408">Iron</keyword>
<dbReference type="EMBL" id="JARKIF010000010">
    <property type="protein sequence ID" value="KAJ7628961.1"/>
    <property type="molecule type" value="Genomic_DNA"/>
</dbReference>
<keyword evidence="6 10" id="KW-0560">Oxidoreductase</keyword>
<dbReference type="GO" id="GO:0004497">
    <property type="term" value="F:monooxygenase activity"/>
    <property type="evidence" value="ECO:0007669"/>
    <property type="project" value="UniProtKB-KW"/>
</dbReference>
<feature type="binding site" description="axial binding residue" evidence="9">
    <location>
        <position position="430"/>
    </location>
    <ligand>
        <name>heme</name>
        <dbReference type="ChEBI" id="CHEBI:30413"/>
    </ligand>
    <ligandPart>
        <name>Fe</name>
        <dbReference type="ChEBI" id="CHEBI:18248"/>
    </ligandPart>
</feature>
<sequence>MPGEMSMQQLALSVSALILGVYIIQRRLTSNARPPPGPRGLPLLGNILQIPGTHLATNFRKLCEDYGGFVSLNLAGFPVILIGNMHLAKEILEKRSASFSARPLVPYSLHFDPAQIYWTAVSGQTHFIARKLTAGVMAGVRAGDTQSLQRFEALIGMMHLLKGRDWFHEMERTSTSTALTAIFGLHCPTGEETELKEIIPWIRDAVSIASPGASIINALPFLDRIPGPMPWRTRAAAFRKKEDAMYDKFVTEAIEGKGAGMNTWAAAFASKDKPEGDQRRLLNIFSLASVDTTASSLHSFVLASILYPDWISRARAQLDAIVGPDRLPTFKDRTSLPWVEAVVRETLRWRPAVRFALPHQSTADEMVEYKGKEYFIRKGSIVFPVTWAIEHDIDRFEDTDTFNPERFLDTDGQLRPGYETSAFGFGRRVCPGSPFAERTLWINIAMILWAFNIRKSDQPFEYGAGDEAFIGDITNGPLEFPAVFEARSARHAEVVWREWEECEKDLGVLMPAPQRGGL</sequence>
<dbReference type="InterPro" id="IPR002401">
    <property type="entry name" value="Cyt_P450_E_grp-I"/>
</dbReference>
<reference evidence="11" key="1">
    <citation type="submission" date="2023-03" db="EMBL/GenBank/DDBJ databases">
        <title>Massive genome expansion in bonnet fungi (Mycena s.s.) driven by repeated elements and novel gene families across ecological guilds.</title>
        <authorList>
            <consortium name="Lawrence Berkeley National Laboratory"/>
            <person name="Harder C.B."/>
            <person name="Miyauchi S."/>
            <person name="Viragh M."/>
            <person name="Kuo A."/>
            <person name="Thoen E."/>
            <person name="Andreopoulos B."/>
            <person name="Lu D."/>
            <person name="Skrede I."/>
            <person name="Drula E."/>
            <person name="Henrissat B."/>
            <person name="Morin E."/>
            <person name="Kohler A."/>
            <person name="Barry K."/>
            <person name="LaButti K."/>
            <person name="Morin E."/>
            <person name="Salamov A."/>
            <person name="Lipzen A."/>
            <person name="Mereny Z."/>
            <person name="Hegedus B."/>
            <person name="Baldrian P."/>
            <person name="Stursova M."/>
            <person name="Weitz H."/>
            <person name="Taylor A."/>
            <person name="Grigoriev I.V."/>
            <person name="Nagy L.G."/>
            <person name="Martin F."/>
            <person name="Kauserud H."/>
        </authorList>
    </citation>
    <scope>NUCLEOTIDE SEQUENCE</scope>
    <source>
        <strain evidence="11">9284</strain>
    </source>
</reference>
<evidence type="ECO:0000256" key="10">
    <source>
        <dbReference type="RuleBase" id="RU000461"/>
    </source>
</evidence>
<evidence type="ECO:0000256" key="4">
    <source>
        <dbReference type="ARBA" id="ARBA00022617"/>
    </source>
</evidence>
<dbReference type="Pfam" id="PF00067">
    <property type="entry name" value="p450"/>
    <property type="match status" value="1"/>
</dbReference>
<comment type="cofactor">
    <cofactor evidence="1 9">
        <name>heme</name>
        <dbReference type="ChEBI" id="CHEBI:30413"/>
    </cofactor>
</comment>
<dbReference type="Proteomes" id="UP001221142">
    <property type="component" value="Unassembled WGS sequence"/>
</dbReference>
<dbReference type="Gene3D" id="1.10.630.10">
    <property type="entry name" value="Cytochrome P450"/>
    <property type="match status" value="1"/>
</dbReference>
<dbReference type="InterPro" id="IPR050364">
    <property type="entry name" value="Cytochrome_P450_fung"/>
</dbReference>
<dbReference type="PROSITE" id="PS00086">
    <property type="entry name" value="CYTOCHROME_P450"/>
    <property type="match status" value="1"/>
</dbReference>
<comment type="similarity">
    <text evidence="3 10">Belongs to the cytochrome P450 family.</text>
</comment>
<dbReference type="GO" id="GO:0005506">
    <property type="term" value="F:iron ion binding"/>
    <property type="evidence" value="ECO:0007669"/>
    <property type="project" value="InterPro"/>
</dbReference>
<organism evidence="11 12">
    <name type="scientific">Roridomyces roridus</name>
    <dbReference type="NCBI Taxonomy" id="1738132"/>
    <lineage>
        <taxon>Eukaryota</taxon>
        <taxon>Fungi</taxon>
        <taxon>Dikarya</taxon>
        <taxon>Basidiomycota</taxon>
        <taxon>Agaricomycotina</taxon>
        <taxon>Agaricomycetes</taxon>
        <taxon>Agaricomycetidae</taxon>
        <taxon>Agaricales</taxon>
        <taxon>Marasmiineae</taxon>
        <taxon>Mycenaceae</taxon>
        <taxon>Roridomyces</taxon>
    </lineage>
</organism>
<comment type="pathway">
    <text evidence="2">Secondary metabolite biosynthesis.</text>
</comment>
<keyword evidence="4 9" id="KW-0349">Heme</keyword>
<name>A0AAD7BSA1_9AGAR</name>
<dbReference type="GO" id="GO:0016705">
    <property type="term" value="F:oxidoreductase activity, acting on paired donors, with incorporation or reduction of molecular oxygen"/>
    <property type="evidence" value="ECO:0007669"/>
    <property type="project" value="InterPro"/>
</dbReference>
<evidence type="ECO:0000256" key="7">
    <source>
        <dbReference type="ARBA" id="ARBA00023004"/>
    </source>
</evidence>
<dbReference type="GO" id="GO:0020037">
    <property type="term" value="F:heme binding"/>
    <property type="evidence" value="ECO:0007669"/>
    <property type="project" value="InterPro"/>
</dbReference>
<protein>
    <submittedName>
        <fullName evidence="11">Cytochrome P450</fullName>
    </submittedName>
</protein>
<comment type="caution">
    <text evidence="11">The sequence shown here is derived from an EMBL/GenBank/DDBJ whole genome shotgun (WGS) entry which is preliminary data.</text>
</comment>
<dbReference type="AlphaFoldDB" id="A0AAD7BSA1"/>
<evidence type="ECO:0000313" key="11">
    <source>
        <dbReference type="EMBL" id="KAJ7628961.1"/>
    </source>
</evidence>
<evidence type="ECO:0000256" key="6">
    <source>
        <dbReference type="ARBA" id="ARBA00023002"/>
    </source>
</evidence>
<evidence type="ECO:0000256" key="3">
    <source>
        <dbReference type="ARBA" id="ARBA00010617"/>
    </source>
</evidence>
<keyword evidence="12" id="KW-1185">Reference proteome</keyword>
<evidence type="ECO:0000256" key="8">
    <source>
        <dbReference type="ARBA" id="ARBA00023033"/>
    </source>
</evidence>
<dbReference type="PRINTS" id="PR00463">
    <property type="entry name" value="EP450I"/>
</dbReference>
<keyword evidence="8 10" id="KW-0503">Monooxygenase</keyword>
<evidence type="ECO:0000256" key="1">
    <source>
        <dbReference type="ARBA" id="ARBA00001971"/>
    </source>
</evidence>
<proteinExistence type="inferred from homology"/>
<accession>A0AAD7BSA1</accession>
<dbReference type="InterPro" id="IPR001128">
    <property type="entry name" value="Cyt_P450"/>
</dbReference>
<gene>
    <name evidence="11" type="ORF">FB45DRAFT_919658</name>
</gene>
<evidence type="ECO:0000256" key="2">
    <source>
        <dbReference type="ARBA" id="ARBA00005179"/>
    </source>
</evidence>